<dbReference type="PANTHER" id="PTHR30461">
    <property type="entry name" value="DNA-INVERTASE FROM LAMBDOID PROPHAGE"/>
    <property type="match status" value="1"/>
</dbReference>
<keyword evidence="1" id="KW-0175">Coiled coil</keyword>
<dbReference type="GO" id="GO:0003677">
    <property type="term" value="F:DNA binding"/>
    <property type="evidence" value="ECO:0007669"/>
    <property type="project" value="InterPro"/>
</dbReference>
<evidence type="ECO:0000256" key="1">
    <source>
        <dbReference type="SAM" id="Coils"/>
    </source>
</evidence>
<proteinExistence type="predicted"/>
<protein>
    <submittedName>
        <fullName evidence="3">DNA invertase Pin-like site-specific DNA recombinase</fullName>
    </submittedName>
</protein>
<dbReference type="Proteomes" id="UP000537326">
    <property type="component" value="Unassembled WGS sequence"/>
</dbReference>
<comment type="caution">
    <text evidence="3">The sequence shown here is derived from an EMBL/GenBank/DDBJ whole genome shotgun (WGS) entry which is preliminary data.</text>
</comment>
<dbReference type="InterPro" id="IPR036162">
    <property type="entry name" value="Resolvase-like_N_sf"/>
</dbReference>
<keyword evidence="4" id="KW-1185">Reference proteome</keyword>
<name>A0A7Z0C5X2_9ACTN</name>
<accession>A0A7Z0C5X2</accession>
<evidence type="ECO:0000256" key="2">
    <source>
        <dbReference type="SAM" id="MobiDB-lite"/>
    </source>
</evidence>
<feature type="region of interest" description="Disordered" evidence="2">
    <location>
        <begin position="475"/>
        <end position="496"/>
    </location>
</feature>
<dbReference type="AlphaFoldDB" id="A0A7Z0C5X2"/>
<evidence type="ECO:0000313" key="3">
    <source>
        <dbReference type="EMBL" id="NYI11589.1"/>
    </source>
</evidence>
<dbReference type="GO" id="GO:0000150">
    <property type="term" value="F:DNA strand exchange activity"/>
    <property type="evidence" value="ECO:0007669"/>
    <property type="project" value="InterPro"/>
</dbReference>
<gene>
    <name evidence="3" type="ORF">BKA05_003104</name>
</gene>
<dbReference type="EMBL" id="JACBZI010000001">
    <property type="protein sequence ID" value="NYI11589.1"/>
    <property type="molecule type" value="Genomic_DNA"/>
</dbReference>
<dbReference type="Gene3D" id="3.40.50.1390">
    <property type="entry name" value="Resolvase, N-terminal catalytic domain"/>
    <property type="match status" value="1"/>
</dbReference>
<sequence>MTLADDAPERLAKNFLIARESDPADRTKMSLLQGMVHQTLLQYRDLLNLGPYSPEAVRDGAPESDFDRLMAWGASPARDDFEVRGLRRVAFREGKSRGYEFWVGPNVFLYSVGSASKADLDRENSFVTHVAKRIEELRPENVLVATFSRLIRANEFSGTLLSALKSAESTLYAGGEHKIQVSEFASEAMFSLFSLFSAQERSAIVTRLLHGKINKVRRGEWFLGNAAIPLGYRIGQHGRLEANPEMQPHVAKIIDMLGDPRMTPAHFVTNLADIGISPPSDHRGWRYMEGWDPGEVPYDDRVLRHSMARPPASHLSGEAPEVDEDEDLLGDDLVAPLRTRVGLPDPSAVMKRCYRYLDLWQYGKLVVRQKNALPGVRAYADLQVQGASRNSPGFVELVYDRGELSLPEGWAAEERIERARELKATRESNPLRGQSRFPFVGPMPQWNESYEPPESATPAGLGPAGMTSVEREYYVTSTSRTRSNHNPPTYDLQSRPATLMGEPWRSTRTENALEGRVAVHRLHRAIVGAAIEAFRDGVRLESVDSSAQRDLEAQWHAETQRLSRELDAALAEANRELEELSEARRASASPRELALRQRRVDDTGARIERLEHDLAQRPEAPPRRRVPLRFNIVAAELAQALTTLGTSDAPLEPEVVGALAGVLHEFRLRKVSALEFEFRFYLLLPTEDGAVRAGPIVGTCPVVGRILEPRVGRDRGADIARRLMVSDGTLDGVLRPVQTTGADDLVRAEAYLRDRGVPPASVRALLGAVPVETRRAIWHLLHPDEHGVADGSTDPRFMEMLRSVYLGEVSQRAGQGPIWFAGSLMQTEIVNYLSTREWVPRALYLDWLEDAGFSAAGYNRYVLKSASEEGSEHPYLAIARPLGGRGRPAPESVGLFDCPHCMEAFAMSVYVPVPEVRTGLLCRHCLRSRAADSPQYPASYLHVTRAEAERRLLAVHPDERLRVGIMSASVELRRRAQSWEQERGDGTARVAVTDALLERYLHQVAAGGVRDPGAIREWARATNAPDVGDRGRLRPEVVRQFGRDFLPVDLGPVRDWLAAQTRRLPPRGEARLAALDDYTNFVHDLHS</sequence>
<dbReference type="RefSeq" id="WP_179532257.1">
    <property type="nucleotide sequence ID" value="NZ_BAAAPP010000006.1"/>
</dbReference>
<organism evidence="3 4">
    <name type="scientific">Nocardioides marinus</name>
    <dbReference type="NCBI Taxonomy" id="374514"/>
    <lineage>
        <taxon>Bacteria</taxon>
        <taxon>Bacillati</taxon>
        <taxon>Actinomycetota</taxon>
        <taxon>Actinomycetes</taxon>
        <taxon>Propionibacteriales</taxon>
        <taxon>Nocardioidaceae</taxon>
        <taxon>Nocardioides</taxon>
    </lineage>
</organism>
<reference evidence="3 4" key="1">
    <citation type="submission" date="2020-07" db="EMBL/GenBank/DDBJ databases">
        <title>Sequencing the genomes of 1000 actinobacteria strains.</title>
        <authorList>
            <person name="Klenk H.-P."/>
        </authorList>
    </citation>
    <scope>NUCLEOTIDE SEQUENCE [LARGE SCALE GENOMIC DNA]</scope>
    <source>
        <strain evidence="3 4">DSM 18248</strain>
    </source>
</reference>
<evidence type="ECO:0000313" key="4">
    <source>
        <dbReference type="Proteomes" id="UP000537326"/>
    </source>
</evidence>
<dbReference type="SUPFAM" id="SSF53041">
    <property type="entry name" value="Resolvase-like"/>
    <property type="match status" value="1"/>
</dbReference>
<feature type="coiled-coil region" evidence="1">
    <location>
        <begin position="556"/>
        <end position="586"/>
    </location>
</feature>
<dbReference type="InterPro" id="IPR050639">
    <property type="entry name" value="SSR_resolvase"/>
</dbReference>